<dbReference type="PANTHER" id="PTHR33446:SF2">
    <property type="entry name" value="PROTEIN TONB"/>
    <property type="match status" value="1"/>
</dbReference>
<dbReference type="CDD" id="cd07341">
    <property type="entry name" value="M56_BlaR1_MecR1_like"/>
    <property type="match status" value="1"/>
</dbReference>
<gene>
    <name evidence="3" type="ordered locus">Cycma_4650</name>
</gene>
<dbReference type="InterPro" id="IPR051045">
    <property type="entry name" value="TonB-dependent_transducer"/>
</dbReference>
<dbReference type="GO" id="GO:0098797">
    <property type="term" value="C:plasma membrane protein complex"/>
    <property type="evidence" value="ECO:0007669"/>
    <property type="project" value="TreeGrafter"/>
</dbReference>
<evidence type="ECO:0000313" key="3">
    <source>
        <dbReference type="EMBL" id="AEL28336.1"/>
    </source>
</evidence>
<dbReference type="InterPro" id="IPR008756">
    <property type="entry name" value="Peptidase_M56"/>
</dbReference>
<reference evidence="4" key="1">
    <citation type="submission" date="2011-07" db="EMBL/GenBank/DDBJ databases">
        <title>The complete genome of Cyclobacterium marinum DSM 745.</title>
        <authorList>
            <person name="Lucas S."/>
            <person name="Han J."/>
            <person name="Lapidus A."/>
            <person name="Bruce D."/>
            <person name="Goodwin L."/>
            <person name="Pitluck S."/>
            <person name="Peters L."/>
            <person name="Kyrpides N."/>
            <person name="Mavromatis K."/>
            <person name="Ivanova N."/>
            <person name="Ovchinnikova G."/>
            <person name="Chertkov O."/>
            <person name="Detter J.C."/>
            <person name="Tapia R."/>
            <person name="Han C."/>
            <person name="Land M."/>
            <person name="Hauser L."/>
            <person name="Markowitz V."/>
            <person name="Cheng J.-F."/>
            <person name="Hugenholtz P."/>
            <person name="Woyke T."/>
            <person name="Wu D."/>
            <person name="Tindall B."/>
            <person name="Schuetze A."/>
            <person name="Brambilla E."/>
            <person name="Klenk H.-P."/>
            <person name="Eisen J.A."/>
        </authorList>
    </citation>
    <scope>NUCLEOTIDE SEQUENCE [LARGE SCALE GENOMIC DNA]</scope>
    <source>
        <strain evidence="4">ATCC 25205 / DSM 745 / LMG 13164 / NCIMB 1802</strain>
    </source>
</reference>
<dbReference type="KEGG" id="cmr:Cycma_4650"/>
<keyword evidence="1" id="KW-1133">Transmembrane helix</keyword>
<feature type="transmembrane region" description="Helical" evidence="1">
    <location>
        <begin position="6"/>
        <end position="25"/>
    </location>
</feature>
<dbReference type="RefSeq" id="WP_014022616.1">
    <property type="nucleotide sequence ID" value="NC_015914.1"/>
</dbReference>
<keyword evidence="4" id="KW-1185">Reference proteome</keyword>
<dbReference type="Proteomes" id="UP000001635">
    <property type="component" value="Chromosome"/>
</dbReference>
<dbReference type="PANTHER" id="PTHR33446">
    <property type="entry name" value="PROTEIN TONB-RELATED"/>
    <property type="match status" value="1"/>
</dbReference>
<proteinExistence type="predicted"/>
<dbReference type="eggNOG" id="COG4219">
    <property type="taxonomic scope" value="Bacteria"/>
</dbReference>
<protein>
    <submittedName>
        <fullName evidence="3">Peptidase M56 BlaR1</fullName>
    </submittedName>
</protein>
<sequence length="812" mass="92162">MASIINFIWQSIICLSFFYIFYWVFLKDEKTFVFNRVYLLVTPFLAVAFSLIEIPVSFETPSISLENTAFLKALELDSQRDIAGAYGLPEVTVTDSRLPTLWGFKDYLVFGYLVVVLLLFARFYWQYLQLKEILRKGWYQTSYILKEKYFKVPNFGLTPVFSYFDKVFWDDSLQLSNKEKKQILNHEIEHVKQKHSYDIIIYQVFSNVFWFNPIIHLMNRALVDLHEFQADARVIKDEELKDSYPKLVAKMAFQGLDLPLGSNFVNSTTLRRIRMMKANRKTNWFKVAMLVPLTVLVFGLISMKSNNSIISFNNYSTLPVSFLKNQIEAFQDSIEVGIKLRNIKNPTHYESIGKLHQESLNVQVGELSYEFTGIKNQQEYIKVLNLVETLRPNSKLNKKYENAFSYQLADQKPEPKVGWNAWEEYLRSQIPARLIEGIHMDGDLVALEFVIDKEANVVNASIKKSLGEEVDQLLLSALTNVKSPTWIPGKKDGETVAVVVNTNIKLKKSNKFKTTTNQESSNQRQTNLSNAFPENRGLAVNDDLKSGAITLGPAFKTHLLENLVFPEDNITKGISGTTIINLKTDSSGSIKGISFTQRIDASFEKEILEVLSNAPNLKPILQKNEYQLLLPISFKITGSDSNNIVPSLNNDYGDVIQINGYHVQRDAIKTTIEIPVQVIKEGLISFNGVIMPVNSGLPRLIKAYTSFHSVDHQSILVNFSAGKDIKMGEVQNVQAALRDAGITKIVFKEEEAKILNIAQSPIYMIDGILHQAPPISNFPKPENIKTLDVVSPNKLDVYGEKAKNGVIVITTK</sequence>
<accession>G0J340</accession>
<organism evidence="3 4">
    <name type="scientific">Cyclobacterium marinum (strain ATCC 25205 / DSM 745 / LMG 13164 / NCIMB 1802)</name>
    <name type="common">Flectobacillus marinus</name>
    <dbReference type="NCBI Taxonomy" id="880070"/>
    <lineage>
        <taxon>Bacteria</taxon>
        <taxon>Pseudomonadati</taxon>
        <taxon>Bacteroidota</taxon>
        <taxon>Cytophagia</taxon>
        <taxon>Cytophagales</taxon>
        <taxon>Cyclobacteriaceae</taxon>
        <taxon>Cyclobacterium</taxon>
    </lineage>
</organism>
<evidence type="ECO:0000313" key="4">
    <source>
        <dbReference type="Proteomes" id="UP000001635"/>
    </source>
</evidence>
<evidence type="ECO:0000256" key="1">
    <source>
        <dbReference type="SAM" id="Phobius"/>
    </source>
</evidence>
<feature type="transmembrane region" description="Helical" evidence="1">
    <location>
        <begin position="107"/>
        <end position="125"/>
    </location>
</feature>
<dbReference type="Gene3D" id="3.30.1150.10">
    <property type="match status" value="2"/>
</dbReference>
<feature type="transmembrane region" description="Helical" evidence="1">
    <location>
        <begin position="284"/>
        <end position="303"/>
    </location>
</feature>
<evidence type="ECO:0000259" key="2">
    <source>
        <dbReference type="Pfam" id="PF05569"/>
    </source>
</evidence>
<dbReference type="HOGENOM" id="CLU_347408_0_0_10"/>
<dbReference type="Pfam" id="PF05569">
    <property type="entry name" value="Peptidase_M56"/>
    <property type="match status" value="1"/>
</dbReference>
<dbReference type="GO" id="GO:0031992">
    <property type="term" value="F:energy transducer activity"/>
    <property type="evidence" value="ECO:0007669"/>
    <property type="project" value="TreeGrafter"/>
</dbReference>
<feature type="domain" description="Peptidase M56" evidence="2">
    <location>
        <begin position="174"/>
        <end position="253"/>
    </location>
</feature>
<dbReference type="STRING" id="880070.Cycma_4650"/>
<feature type="transmembrane region" description="Helical" evidence="1">
    <location>
        <begin position="37"/>
        <end position="58"/>
    </location>
</feature>
<keyword evidence="1" id="KW-0812">Transmembrane</keyword>
<dbReference type="EMBL" id="CP002955">
    <property type="protein sequence ID" value="AEL28336.1"/>
    <property type="molecule type" value="Genomic_DNA"/>
</dbReference>
<keyword evidence="1" id="KW-0472">Membrane</keyword>
<dbReference type="OrthoDB" id="9812355at2"/>
<name>G0J340_CYCMS</name>
<dbReference type="AlphaFoldDB" id="G0J340"/>